<dbReference type="EMBL" id="CAJNOI010000130">
    <property type="protein sequence ID" value="CAF1106991.1"/>
    <property type="molecule type" value="Genomic_DNA"/>
</dbReference>
<reference evidence="2" key="1">
    <citation type="submission" date="2021-02" db="EMBL/GenBank/DDBJ databases">
        <authorList>
            <person name="Nowell W R."/>
        </authorList>
    </citation>
    <scope>NUCLEOTIDE SEQUENCE</scope>
</reference>
<organism evidence="2 4">
    <name type="scientific">Adineta steineri</name>
    <dbReference type="NCBI Taxonomy" id="433720"/>
    <lineage>
        <taxon>Eukaryota</taxon>
        <taxon>Metazoa</taxon>
        <taxon>Spiralia</taxon>
        <taxon>Gnathifera</taxon>
        <taxon>Rotifera</taxon>
        <taxon>Eurotatoria</taxon>
        <taxon>Bdelloidea</taxon>
        <taxon>Adinetida</taxon>
        <taxon>Adinetidae</taxon>
        <taxon>Adineta</taxon>
    </lineage>
</organism>
<gene>
    <name evidence="2" type="ORF">BJG266_LOCUS21677</name>
    <name evidence="1" type="ORF">QVE165_LOCUS10803</name>
</gene>
<accession>A0A814PJU4</accession>
<comment type="caution">
    <text evidence="2">The sequence shown here is derived from an EMBL/GenBank/DDBJ whole genome shotgun (WGS) entry which is preliminary data.</text>
</comment>
<dbReference type="Proteomes" id="UP000663832">
    <property type="component" value="Unassembled WGS sequence"/>
</dbReference>
<dbReference type="Proteomes" id="UP000663877">
    <property type="component" value="Unassembled WGS sequence"/>
</dbReference>
<proteinExistence type="predicted"/>
<protein>
    <submittedName>
        <fullName evidence="2">Uncharacterized protein</fullName>
    </submittedName>
</protein>
<evidence type="ECO:0000313" key="2">
    <source>
        <dbReference type="EMBL" id="CAF1106991.1"/>
    </source>
</evidence>
<dbReference type="EMBL" id="CAJNOM010000051">
    <property type="protein sequence ID" value="CAF0925702.1"/>
    <property type="molecule type" value="Genomic_DNA"/>
</dbReference>
<sequence length="81" mass="9284">MRQIEKHNGIYCIKNEPELNNMLHGMVNQIDIILQLNIAASHTIPSSNHMASSDHMAPPPYQGLLNNRIYRSILDDMQKFP</sequence>
<name>A0A814PJU4_9BILA</name>
<evidence type="ECO:0000313" key="1">
    <source>
        <dbReference type="EMBL" id="CAF0925702.1"/>
    </source>
</evidence>
<evidence type="ECO:0000313" key="4">
    <source>
        <dbReference type="Proteomes" id="UP000663877"/>
    </source>
</evidence>
<dbReference type="AlphaFoldDB" id="A0A814PJU4"/>
<evidence type="ECO:0000313" key="3">
    <source>
        <dbReference type="Proteomes" id="UP000663832"/>
    </source>
</evidence>
<keyword evidence="3" id="KW-1185">Reference proteome</keyword>